<dbReference type="PANTHER" id="PTHR47482:SF5">
    <property type="entry name" value="FAR1 DOMAIN-CONTAINING PROTEIN"/>
    <property type="match status" value="1"/>
</dbReference>
<evidence type="ECO:0000313" key="5">
    <source>
        <dbReference type="Proteomes" id="UP000015106"/>
    </source>
</evidence>
<evidence type="ECO:0008006" key="6">
    <source>
        <dbReference type="Google" id="ProtNLM"/>
    </source>
</evidence>
<reference evidence="5" key="1">
    <citation type="journal article" date="2013" name="Nature">
        <title>Draft genome of the wheat A-genome progenitor Triticum urartu.</title>
        <authorList>
            <person name="Ling H.Q."/>
            <person name="Zhao S."/>
            <person name="Liu D."/>
            <person name="Wang J."/>
            <person name="Sun H."/>
            <person name="Zhang C."/>
            <person name="Fan H."/>
            <person name="Li D."/>
            <person name="Dong L."/>
            <person name="Tao Y."/>
            <person name="Gao C."/>
            <person name="Wu H."/>
            <person name="Li Y."/>
            <person name="Cui Y."/>
            <person name="Guo X."/>
            <person name="Zheng S."/>
            <person name="Wang B."/>
            <person name="Yu K."/>
            <person name="Liang Q."/>
            <person name="Yang W."/>
            <person name="Lou X."/>
            <person name="Chen J."/>
            <person name="Feng M."/>
            <person name="Jian J."/>
            <person name="Zhang X."/>
            <person name="Luo G."/>
            <person name="Jiang Y."/>
            <person name="Liu J."/>
            <person name="Wang Z."/>
            <person name="Sha Y."/>
            <person name="Zhang B."/>
            <person name="Wu H."/>
            <person name="Tang D."/>
            <person name="Shen Q."/>
            <person name="Xue P."/>
            <person name="Zou S."/>
            <person name="Wang X."/>
            <person name="Liu X."/>
            <person name="Wang F."/>
            <person name="Yang Y."/>
            <person name="An X."/>
            <person name="Dong Z."/>
            <person name="Zhang K."/>
            <person name="Zhang X."/>
            <person name="Luo M.C."/>
            <person name="Dvorak J."/>
            <person name="Tong Y."/>
            <person name="Wang J."/>
            <person name="Yang H."/>
            <person name="Li Z."/>
            <person name="Wang D."/>
            <person name="Zhang A."/>
            <person name="Wang J."/>
        </authorList>
    </citation>
    <scope>NUCLEOTIDE SEQUENCE</scope>
    <source>
        <strain evidence="5">cv. G1812</strain>
    </source>
</reference>
<dbReference type="PANTHER" id="PTHR47482">
    <property type="entry name" value="OS11G0632001 PROTEIN"/>
    <property type="match status" value="1"/>
</dbReference>
<name>A0A8R7PKE3_TRIUA</name>
<dbReference type="Pfam" id="PF03101">
    <property type="entry name" value="FAR1"/>
    <property type="match status" value="1"/>
</dbReference>
<dbReference type="Gramene" id="TuG1812G0200005191.01.T03">
    <property type="protein sequence ID" value="TuG1812G0200005191.01.T03"/>
    <property type="gene ID" value="TuG1812G0200005191.01"/>
</dbReference>
<keyword evidence="5" id="KW-1185">Reference proteome</keyword>
<keyword evidence="1" id="KW-1133">Transmembrane helix</keyword>
<protein>
    <recommendedName>
        <fullName evidence="6">Protein FAR1-RELATED SEQUENCE</fullName>
    </recommendedName>
</protein>
<proteinExistence type="predicted"/>
<sequence length="302" mass="35008">MGEAYDFYNLYSWEKGFGIRYRKSRLNVERTKSMQEIVCGCSGKAGVENTRSCRCECPALIRLLRAEENGWYIAEHRDSHNHSLLPNFGETIHWPSHKHIDVYTRDLVKQLRQNNVNLAKVYNIIGGFFGSMENVSFTKRSLCNLCGKIIRDHAEDNVKKTMDVFAEIGAKDPHFTYRVESDNEGRIKNLMWANGSSRLQYSFFGDVIAFDTTYRTNLYDMPFGLFVGVNNHFRSVILAGVLVRDETEDSFEWVFSGFLRMMGGSPPVTILTSKFLLFFGKYSITFVLVIVRYRYKFRCIRC</sequence>
<keyword evidence="1" id="KW-0812">Transmembrane</keyword>
<feature type="domain" description="FAR1" evidence="2">
    <location>
        <begin position="6"/>
        <end position="86"/>
    </location>
</feature>
<evidence type="ECO:0000259" key="2">
    <source>
        <dbReference type="Pfam" id="PF03101"/>
    </source>
</evidence>
<keyword evidence="1" id="KW-0472">Membrane</keyword>
<dbReference type="EnsemblPlants" id="TuG1812G0200005191.01.T04">
    <property type="protein sequence ID" value="TuG1812G0200005191.01.T04"/>
    <property type="gene ID" value="TuG1812G0200005191.01"/>
</dbReference>
<dbReference type="AlphaFoldDB" id="A0A8R7PKE3"/>
<dbReference type="Proteomes" id="UP000015106">
    <property type="component" value="Chromosome 2"/>
</dbReference>
<reference evidence="4" key="2">
    <citation type="submission" date="2018-03" db="EMBL/GenBank/DDBJ databases">
        <title>The Triticum urartu genome reveals the dynamic nature of wheat genome evolution.</title>
        <authorList>
            <person name="Ling H."/>
            <person name="Ma B."/>
            <person name="Shi X."/>
            <person name="Liu H."/>
            <person name="Dong L."/>
            <person name="Sun H."/>
            <person name="Cao Y."/>
            <person name="Gao Q."/>
            <person name="Zheng S."/>
            <person name="Li Y."/>
            <person name="Yu Y."/>
            <person name="Du H."/>
            <person name="Qi M."/>
            <person name="Li Y."/>
            <person name="Yu H."/>
            <person name="Cui Y."/>
            <person name="Wang N."/>
            <person name="Chen C."/>
            <person name="Wu H."/>
            <person name="Zhao Y."/>
            <person name="Zhang J."/>
            <person name="Li Y."/>
            <person name="Zhou W."/>
            <person name="Zhang B."/>
            <person name="Hu W."/>
            <person name="Eijk M."/>
            <person name="Tang J."/>
            <person name="Witsenboer H."/>
            <person name="Zhao S."/>
            <person name="Li Z."/>
            <person name="Zhang A."/>
            <person name="Wang D."/>
            <person name="Liang C."/>
        </authorList>
    </citation>
    <scope>NUCLEOTIDE SEQUENCE [LARGE SCALE GENOMIC DNA]</scope>
    <source>
        <strain evidence="4">cv. G1812</strain>
    </source>
</reference>
<dbReference type="Pfam" id="PF10551">
    <property type="entry name" value="MULE"/>
    <property type="match status" value="1"/>
</dbReference>
<gene>
    <name evidence="4" type="primary">LOC125539774</name>
</gene>
<dbReference type="EnsemblPlants" id="TuG1812G0200005191.01.T03">
    <property type="protein sequence ID" value="TuG1812G0200005191.01.T03"/>
    <property type="gene ID" value="TuG1812G0200005191.01"/>
</dbReference>
<evidence type="ECO:0000256" key="1">
    <source>
        <dbReference type="SAM" id="Phobius"/>
    </source>
</evidence>
<dbReference type="InterPro" id="IPR018289">
    <property type="entry name" value="MULE_transposase_dom"/>
</dbReference>
<dbReference type="InterPro" id="IPR004330">
    <property type="entry name" value="FAR1_DNA_bnd_dom"/>
</dbReference>
<dbReference type="Gramene" id="TuG1812G0200005191.01.T04">
    <property type="protein sequence ID" value="TuG1812G0200005191.01.T04"/>
    <property type="gene ID" value="TuG1812G0200005191.01"/>
</dbReference>
<organism evidence="4 5">
    <name type="scientific">Triticum urartu</name>
    <name type="common">Red wild einkorn</name>
    <name type="synonym">Crithodium urartu</name>
    <dbReference type="NCBI Taxonomy" id="4572"/>
    <lineage>
        <taxon>Eukaryota</taxon>
        <taxon>Viridiplantae</taxon>
        <taxon>Streptophyta</taxon>
        <taxon>Embryophyta</taxon>
        <taxon>Tracheophyta</taxon>
        <taxon>Spermatophyta</taxon>
        <taxon>Magnoliopsida</taxon>
        <taxon>Liliopsida</taxon>
        <taxon>Poales</taxon>
        <taxon>Poaceae</taxon>
        <taxon>BOP clade</taxon>
        <taxon>Pooideae</taxon>
        <taxon>Triticodae</taxon>
        <taxon>Triticeae</taxon>
        <taxon>Triticinae</taxon>
        <taxon>Triticum</taxon>
    </lineage>
</organism>
<evidence type="ECO:0000313" key="4">
    <source>
        <dbReference type="EnsemblPlants" id="TuG1812G0200005191.01.T04"/>
    </source>
</evidence>
<evidence type="ECO:0000259" key="3">
    <source>
        <dbReference type="Pfam" id="PF10551"/>
    </source>
</evidence>
<feature type="domain" description="MULE transposase" evidence="3">
    <location>
        <begin position="207"/>
        <end position="273"/>
    </location>
</feature>
<accession>A0A8R7PKE3</accession>
<feature type="transmembrane region" description="Helical" evidence="1">
    <location>
        <begin position="275"/>
        <end position="295"/>
    </location>
</feature>
<reference evidence="4" key="3">
    <citation type="submission" date="2022-06" db="UniProtKB">
        <authorList>
            <consortium name="EnsemblPlants"/>
        </authorList>
    </citation>
    <scope>IDENTIFICATION</scope>
</reference>